<dbReference type="Gene3D" id="3.40.309.10">
    <property type="entry name" value="Aldehyde Dehydrogenase, Chain A, domain 2"/>
    <property type="match status" value="1"/>
</dbReference>
<dbReference type="GO" id="GO:0042802">
    <property type="term" value="F:identical protein binding"/>
    <property type="evidence" value="ECO:0007669"/>
    <property type="project" value="UniProtKB-ARBA"/>
</dbReference>
<proteinExistence type="inferred from homology"/>
<evidence type="ECO:0000256" key="3">
    <source>
        <dbReference type="ARBA" id="ARBA00023002"/>
    </source>
</evidence>
<dbReference type="PROSITE" id="PS00687">
    <property type="entry name" value="ALDEHYDE_DEHYDR_GLU"/>
    <property type="match status" value="1"/>
</dbReference>
<dbReference type="InterPro" id="IPR016162">
    <property type="entry name" value="Ald_DH_N"/>
</dbReference>
<dbReference type="GO" id="GO:0004777">
    <property type="term" value="F:succinate-semialdehyde dehydrogenase (NAD+) activity"/>
    <property type="evidence" value="ECO:0007669"/>
    <property type="project" value="TreeGrafter"/>
</dbReference>
<dbReference type="STRING" id="1379.HMPREF3186_00290"/>
<evidence type="ECO:0000256" key="2">
    <source>
        <dbReference type="ARBA" id="ARBA00009986"/>
    </source>
</evidence>
<dbReference type="InterPro" id="IPR015590">
    <property type="entry name" value="Aldehyde_DH_dom"/>
</dbReference>
<dbReference type="NCBIfam" id="NF007497">
    <property type="entry name" value="PRK10090.1"/>
    <property type="match status" value="1"/>
</dbReference>
<dbReference type="PATRIC" id="fig|1379.3.peg.286"/>
<dbReference type="FunFam" id="3.40.309.10:FF:000009">
    <property type="entry name" value="Aldehyde dehydrogenase A"/>
    <property type="match status" value="1"/>
</dbReference>
<feature type="active site" evidence="4">
    <location>
        <position position="251"/>
    </location>
</feature>
<dbReference type="PANTHER" id="PTHR43353:SF5">
    <property type="entry name" value="SUCCINATE-SEMIALDEHYDE DEHYDROGENASE, MITOCHONDRIAL"/>
    <property type="match status" value="1"/>
</dbReference>
<evidence type="ECO:0000313" key="8">
    <source>
        <dbReference type="Proteomes" id="UP000070355"/>
    </source>
</evidence>
<dbReference type="InterPro" id="IPR016161">
    <property type="entry name" value="Ald_DH/histidinol_DH"/>
</dbReference>
<dbReference type="PANTHER" id="PTHR43353">
    <property type="entry name" value="SUCCINATE-SEMIALDEHYDE DEHYDROGENASE, MITOCHONDRIAL"/>
    <property type="match status" value="1"/>
</dbReference>
<dbReference type="GO" id="GO:0005829">
    <property type="term" value="C:cytosol"/>
    <property type="evidence" value="ECO:0007669"/>
    <property type="project" value="TreeGrafter"/>
</dbReference>
<dbReference type="InterPro" id="IPR029510">
    <property type="entry name" value="Ald_DH_CS_GLU"/>
</dbReference>
<dbReference type="InterPro" id="IPR016160">
    <property type="entry name" value="Ald_DH_CS_CYS"/>
</dbReference>
<organism evidence="7 8">
    <name type="scientific">Gemella haemolysans</name>
    <dbReference type="NCBI Taxonomy" id="1379"/>
    <lineage>
        <taxon>Bacteria</taxon>
        <taxon>Bacillati</taxon>
        <taxon>Bacillota</taxon>
        <taxon>Bacilli</taxon>
        <taxon>Bacillales</taxon>
        <taxon>Gemellaceae</taxon>
        <taxon>Gemella</taxon>
    </lineage>
</organism>
<dbReference type="EMBL" id="LSDC01000018">
    <property type="protein sequence ID" value="KXB63104.1"/>
    <property type="molecule type" value="Genomic_DNA"/>
</dbReference>
<name>A0A134A5X2_9BACL</name>
<comment type="caution">
    <text evidence="7">The sequence shown here is derived from an EMBL/GenBank/DDBJ whole genome shotgun (WGS) entry which is preliminary data.</text>
</comment>
<dbReference type="PROSITE" id="PS00070">
    <property type="entry name" value="ALDEHYDE_DEHYDR_CYS"/>
    <property type="match status" value="1"/>
</dbReference>
<evidence type="ECO:0000256" key="4">
    <source>
        <dbReference type="PROSITE-ProRule" id="PRU10007"/>
    </source>
</evidence>
<dbReference type="GO" id="GO:0009450">
    <property type="term" value="P:gamma-aminobutyric acid catabolic process"/>
    <property type="evidence" value="ECO:0007669"/>
    <property type="project" value="TreeGrafter"/>
</dbReference>
<gene>
    <name evidence="7" type="ORF">HMPREF3186_00290</name>
</gene>
<feature type="domain" description="Aldehyde dehydrogenase" evidence="6">
    <location>
        <begin position="22"/>
        <end position="476"/>
    </location>
</feature>
<dbReference type="AlphaFoldDB" id="A0A134A5X2"/>
<comment type="pathway">
    <text evidence="1">Carbohydrate degradation.</text>
</comment>
<dbReference type="Pfam" id="PF00171">
    <property type="entry name" value="Aldedh"/>
    <property type="match status" value="1"/>
</dbReference>
<evidence type="ECO:0000259" key="6">
    <source>
        <dbReference type="Pfam" id="PF00171"/>
    </source>
</evidence>
<dbReference type="OrthoDB" id="9762913at2"/>
<keyword evidence="3 5" id="KW-0560">Oxidoreductase</keyword>
<reference evidence="8" key="1">
    <citation type="submission" date="2016-01" db="EMBL/GenBank/DDBJ databases">
        <authorList>
            <person name="Mitreva M."/>
            <person name="Pepin K.H."/>
            <person name="Mihindukulasuriya K.A."/>
            <person name="Fulton R."/>
            <person name="Fronick C."/>
            <person name="O'Laughlin M."/>
            <person name="Miner T."/>
            <person name="Herter B."/>
            <person name="Rosa B.A."/>
            <person name="Cordes M."/>
            <person name="Tomlinson C."/>
            <person name="Wollam A."/>
            <person name="Palsikar V.B."/>
            <person name="Mardis E.R."/>
            <person name="Wilson R.K."/>
        </authorList>
    </citation>
    <scope>NUCLEOTIDE SEQUENCE [LARGE SCALE GENOMIC DNA]</scope>
    <source>
        <strain evidence="8">DNF01167</strain>
    </source>
</reference>
<accession>A0A134A5X2</accession>
<evidence type="ECO:0000313" key="7">
    <source>
        <dbReference type="EMBL" id="KXB63104.1"/>
    </source>
</evidence>
<evidence type="ECO:0000256" key="1">
    <source>
        <dbReference type="ARBA" id="ARBA00004921"/>
    </source>
</evidence>
<dbReference type="Gene3D" id="3.40.605.10">
    <property type="entry name" value="Aldehyde Dehydrogenase, Chain A, domain 1"/>
    <property type="match status" value="1"/>
</dbReference>
<dbReference type="InterPro" id="IPR050740">
    <property type="entry name" value="Aldehyde_DH_Superfamily"/>
</dbReference>
<dbReference type="FunFam" id="3.40.605.10:FF:000022">
    <property type="entry name" value="Aldehyde dehydrogenase A"/>
    <property type="match status" value="1"/>
</dbReference>
<comment type="similarity">
    <text evidence="2 5">Belongs to the aldehyde dehydrogenase family.</text>
</comment>
<dbReference type="GO" id="GO:0016052">
    <property type="term" value="P:carbohydrate catabolic process"/>
    <property type="evidence" value="ECO:0007669"/>
    <property type="project" value="UniProtKB-ARBA"/>
</dbReference>
<sequence>MSEVKVLKNFINGEFENNSNYDYLDVLNPSTEEVIAKVPSSSKEDVDRAIDIAEVAQRDWEKLPAVERGAYLRKIADRIREREPEITQTIVNEGGKTFDLAKVEVLFTADYLDYMAEWARRYEGEIIQSDRKDEHIFLFKRPHGVTTGILPWNFPFFLIARKAAPALLTGNTIVIKPSQLTPINANIFAEICVEVGLPKGILNIVHGRGSVVGNRLASNPKVGLVSLTGSLTAGQEVMKAAAENITNVSLELGGKAPAIVFKDADLNLAAKAIVASRVINSGQVCNCAERVYVHEDIKDEFEKLLFAELDKVKFGDPNKEGGVDYGPLIEKRALDTVAEKVAYAVKQGATLSYGGTRDEKQVGYFFGPTVLTNVTNEMNIMKEETFGPVIPIATFKTLEEVLEYANDSEYGLTSSVYTTNLNTAFKAVNGLKFGETYINRENFEAMQGFHAGRRKSGIGGADGKHGLEEYLTTQVVYMQLDNE</sequence>
<evidence type="ECO:0000256" key="5">
    <source>
        <dbReference type="RuleBase" id="RU003345"/>
    </source>
</evidence>
<dbReference type="SUPFAM" id="SSF53720">
    <property type="entry name" value="ALDH-like"/>
    <property type="match status" value="1"/>
</dbReference>
<dbReference type="CDD" id="cd07088">
    <property type="entry name" value="ALDH_LactADH-AldA"/>
    <property type="match status" value="1"/>
</dbReference>
<protein>
    <submittedName>
        <fullName evidence="7">Putative succinate-semialdehyde dehydrogenase</fullName>
    </submittedName>
</protein>
<dbReference type="GO" id="GO:0004030">
    <property type="term" value="F:aldehyde dehydrogenase [NAD(P)+] activity"/>
    <property type="evidence" value="ECO:0007669"/>
    <property type="project" value="UniProtKB-ARBA"/>
</dbReference>
<dbReference type="Proteomes" id="UP000070355">
    <property type="component" value="Unassembled WGS sequence"/>
</dbReference>
<dbReference type="RefSeq" id="WP_060913584.1">
    <property type="nucleotide sequence ID" value="NZ_KQ959925.1"/>
</dbReference>
<dbReference type="InterPro" id="IPR016163">
    <property type="entry name" value="Ald_DH_C"/>
</dbReference>